<dbReference type="PANTHER" id="PTHR35043:SF7">
    <property type="entry name" value="TRANSCRIPTION FACTOR DOMAIN-CONTAINING PROTEIN"/>
    <property type="match status" value="1"/>
</dbReference>
<comment type="caution">
    <text evidence="1">The sequence shown here is derived from an EMBL/GenBank/DDBJ whole genome shotgun (WGS) entry which is preliminary data.</text>
</comment>
<dbReference type="PANTHER" id="PTHR35043">
    <property type="entry name" value="TRANSCRIPTION FACTOR DOMAIN-CONTAINING PROTEIN"/>
    <property type="match status" value="1"/>
</dbReference>
<protein>
    <submittedName>
        <fullName evidence="1">Uncharacterized protein</fullName>
    </submittedName>
</protein>
<keyword evidence="2" id="KW-1185">Reference proteome</keyword>
<organism evidence="1 2">
    <name type="scientific">Lithohypha guttulata</name>
    <dbReference type="NCBI Taxonomy" id="1690604"/>
    <lineage>
        <taxon>Eukaryota</taxon>
        <taxon>Fungi</taxon>
        <taxon>Dikarya</taxon>
        <taxon>Ascomycota</taxon>
        <taxon>Pezizomycotina</taxon>
        <taxon>Eurotiomycetes</taxon>
        <taxon>Chaetothyriomycetidae</taxon>
        <taxon>Chaetothyriales</taxon>
        <taxon>Trichomeriaceae</taxon>
        <taxon>Lithohypha</taxon>
    </lineage>
</organism>
<reference evidence="1 2" key="1">
    <citation type="submission" date="2023-08" db="EMBL/GenBank/DDBJ databases">
        <title>Black Yeasts Isolated from many extreme environments.</title>
        <authorList>
            <person name="Coleine C."/>
            <person name="Stajich J.E."/>
            <person name="Selbmann L."/>
        </authorList>
    </citation>
    <scope>NUCLEOTIDE SEQUENCE [LARGE SCALE GENOMIC DNA]</scope>
    <source>
        <strain evidence="1 2">CCFEE 5885</strain>
    </source>
</reference>
<dbReference type="EMBL" id="JAVRRG010000224">
    <property type="protein sequence ID" value="KAK5077432.1"/>
    <property type="molecule type" value="Genomic_DNA"/>
</dbReference>
<sequence length="189" mass="22424">MACSQWRYARRATKELQPLLPWWTMQHSFYAEMGGYRVLDKSTGQIFVFRTPQLAWLQKQRLIIVPELPKKEIDDKSKGDGIAKTLACVQSLWFLISCSARFQQHLPLTTLEIELLPYVAITWMVYIFWWKKPLQVATYTLIEVDQMKVSDLVRLSEATCPVDRAPYWWRPVPVELHARGWEFFWMEKP</sequence>
<gene>
    <name evidence="1" type="ORF">LTR24_009646</name>
</gene>
<evidence type="ECO:0000313" key="2">
    <source>
        <dbReference type="Proteomes" id="UP001345013"/>
    </source>
</evidence>
<accession>A0ABR0JX43</accession>
<evidence type="ECO:0000313" key="1">
    <source>
        <dbReference type="EMBL" id="KAK5077432.1"/>
    </source>
</evidence>
<dbReference type="Proteomes" id="UP001345013">
    <property type="component" value="Unassembled WGS sequence"/>
</dbReference>
<name>A0ABR0JX43_9EURO</name>
<proteinExistence type="predicted"/>